<dbReference type="EMBL" id="VMNK01000006">
    <property type="protein sequence ID" value="TVO57633.1"/>
    <property type="molecule type" value="Genomic_DNA"/>
</dbReference>
<dbReference type="InterPro" id="IPR052715">
    <property type="entry name" value="RAYT_transposase"/>
</dbReference>
<organism evidence="2 3">
    <name type="scientific">Denitromonas halophila</name>
    <dbReference type="NCBI Taxonomy" id="1629404"/>
    <lineage>
        <taxon>Bacteria</taxon>
        <taxon>Pseudomonadati</taxon>
        <taxon>Pseudomonadota</taxon>
        <taxon>Betaproteobacteria</taxon>
        <taxon>Rhodocyclales</taxon>
        <taxon>Zoogloeaceae</taxon>
        <taxon>Denitromonas</taxon>
    </lineage>
</organism>
<dbReference type="GO" id="GO:0006313">
    <property type="term" value="P:DNA transposition"/>
    <property type="evidence" value="ECO:0007669"/>
    <property type="project" value="InterPro"/>
</dbReference>
<dbReference type="NCBIfam" id="NF047646">
    <property type="entry name" value="REP_Tyr_transpos"/>
    <property type="match status" value="1"/>
</dbReference>
<evidence type="ECO:0000313" key="3">
    <source>
        <dbReference type="Proteomes" id="UP000319502"/>
    </source>
</evidence>
<protein>
    <submittedName>
        <fullName evidence="2">Transposase</fullName>
    </submittedName>
</protein>
<reference evidence="2 3" key="1">
    <citation type="submission" date="2019-07" db="EMBL/GenBank/DDBJ databases">
        <title>The pathways for chlorine oxyanion respiration interact through the shared metabolite chlorate.</title>
        <authorList>
            <person name="Barnum T.P."/>
            <person name="Cheng Y."/>
            <person name="Hill K.A."/>
            <person name="Lucas L.N."/>
            <person name="Carlson H.K."/>
            <person name="Coates J.D."/>
        </authorList>
    </citation>
    <scope>NUCLEOTIDE SEQUENCE [LARGE SCALE GENOMIC DNA]</scope>
    <source>
        <strain evidence="2 3">SFB-3</strain>
    </source>
</reference>
<dbReference type="OrthoDB" id="9794403at2"/>
<dbReference type="Gene3D" id="3.30.70.1290">
    <property type="entry name" value="Transposase IS200-like"/>
    <property type="match status" value="1"/>
</dbReference>
<sequence length="162" mass="18570">MPNYRRNLVPGGTYFFTVTLADRRSRALVDHVEALREAVRRIQQARPFRIDAWVVLPDHLHAIWTLPEGDADYSSRWREIKKAFTRAAGGGVWQRGFWEHTLRDERDYAAHIDYVHINPLKHGLVARVSDWPYSSFHRAVAHGVYPANWAGDGVADIEAGDP</sequence>
<comment type="caution">
    <text evidence="2">The sequence shown here is derived from an EMBL/GenBank/DDBJ whole genome shotgun (WGS) entry which is preliminary data.</text>
</comment>
<dbReference type="SUPFAM" id="SSF143422">
    <property type="entry name" value="Transposase IS200-like"/>
    <property type="match status" value="1"/>
</dbReference>
<feature type="domain" description="Transposase IS200-like" evidence="1">
    <location>
        <begin position="9"/>
        <end position="118"/>
    </location>
</feature>
<dbReference type="SMART" id="SM01321">
    <property type="entry name" value="Y1_Tnp"/>
    <property type="match status" value="1"/>
</dbReference>
<dbReference type="AlphaFoldDB" id="A0A557QXL0"/>
<dbReference type="PANTHER" id="PTHR36966:SF1">
    <property type="entry name" value="REP-ASSOCIATED TYROSINE TRANSPOSASE"/>
    <property type="match status" value="1"/>
</dbReference>
<dbReference type="GO" id="GO:0043565">
    <property type="term" value="F:sequence-specific DNA binding"/>
    <property type="evidence" value="ECO:0007669"/>
    <property type="project" value="TreeGrafter"/>
</dbReference>
<gene>
    <name evidence="2" type="ORF">FHP91_08140</name>
</gene>
<accession>A0A557QXL0</accession>
<dbReference type="PANTHER" id="PTHR36966">
    <property type="entry name" value="REP-ASSOCIATED TYROSINE TRANSPOSASE"/>
    <property type="match status" value="1"/>
</dbReference>
<name>A0A557QXL0_9RHOO</name>
<dbReference type="GO" id="GO:0004803">
    <property type="term" value="F:transposase activity"/>
    <property type="evidence" value="ECO:0007669"/>
    <property type="project" value="InterPro"/>
</dbReference>
<dbReference type="Proteomes" id="UP000319502">
    <property type="component" value="Unassembled WGS sequence"/>
</dbReference>
<dbReference type="InterPro" id="IPR002686">
    <property type="entry name" value="Transposase_17"/>
</dbReference>
<dbReference type="RefSeq" id="WP_144309099.1">
    <property type="nucleotide sequence ID" value="NZ_VMNK01000006.1"/>
</dbReference>
<keyword evidence="3" id="KW-1185">Reference proteome</keyword>
<dbReference type="InterPro" id="IPR036515">
    <property type="entry name" value="Transposase_17_sf"/>
</dbReference>
<proteinExistence type="predicted"/>
<evidence type="ECO:0000259" key="1">
    <source>
        <dbReference type="SMART" id="SM01321"/>
    </source>
</evidence>
<evidence type="ECO:0000313" key="2">
    <source>
        <dbReference type="EMBL" id="TVO57633.1"/>
    </source>
</evidence>